<name>A0A290WUX3_9BURK</name>
<dbReference type="RefSeq" id="WP_096234517.1">
    <property type="nucleotide sequence ID" value="NZ_CP023422.1"/>
</dbReference>
<dbReference type="NCBIfam" id="TIGR01635">
    <property type="entry name" value="tail_comp_S"/>
    <property type="match status" value="1"/>
</dbReference>
<sequence length="155" mass="17292">MSDDLHALEAWAGALLAKLQPAQRRAINHKVAIDLRRSQAQRIKAQQGPDGAAYPARKRRKEFKGKNGRIKRQKATMFAKIRTAKYLKVHADPGQLTVGFVGKVMHVARVHHEGLTDSVSKKGPKYSYPARPLLGFSEADRTLIRESLLRHLAPG</sequence>
<protein>
    <submittedName>
        <fullName evidence="1">Phage virion morphogenesis protein</fullName>
    </submittedName>
</protein>
<organism evidence="1 2">
    <name type="scientific">Janthinobacterium svalbardensis</name>
    <dbReference type="NCBI Taxonomy" id="368607"/>
    <lineage>
        <taxon>Bacteria</taxon>
        <taxon>Pseudomonadati</taxon>
        <taxon>Pseudomonadota</taxon>
        <taxon>Betaproteobacteria</taxon>
        <taxon>Burkholderiales</taxon>
        <taxon>Oxalobacteraceae</taxon>
        <taxon>Janthinobacterium</taxon>
    </lineage>
</organism>
<dbReference type="EMBL" id="CP023422">
    <property type="protein sequence ID" value="ATD60416.1"/>
    <property type="molecule type" value="Genomic_DNA"/>
</dbReference>
<dbReference type="AlphaFoldDB" id="A0A290WUX3"/>
<proteinExistence type="predicted"/>
<gene>
    <name evidence="1" type="ORF">CNX70_09655</name>
</gene>
<keyword evidence="2" id="KW-1185">Reference proteome</keyword>
<evidence type="ECO:0000313" key="1">
    <source>
        <dbReference type="EMBL" id="ATD60416.1"/>
    </source>
</evidence>
<dbReference type="Proteomes" id="UP000218437">
    <property type="component" value="Chromosome"/>
</dbReference>
<reference evidence="1 2" key="1">
    <citation type="submission" date="2017-09" db="EMBL/GenBank/DDBJ databases">
        <title>Complete genome sequence of Janthinobacterium svalbardensis PAMC 27463.</title>
        <authorList>
            <person name="Cho Y.-J."/>
            <person name="Cho A."/>
            <person name="Kim O.-S."/>
            <person name="Lee J.-I."/>
        </authorList>
    </citation>
    <scope>NUCLEOTIDE SEQUENCE [LARGE SCALE GENOMIC DNA]</scope>
    <source>
        <strain evidence="1 2">PAMC 27463</strain>
    </source>
</reference>
<evidence type="ECO:0000313" key="2">
    <source>
        <dbReference type="Proteomes" id="UP000218437"/>
    </source>
</evidence>
<dbReference type="KEGG" id="jsv:CNX70_09655"/>
<dbReference type="InterPro" id="IPR006522">
    <property type="entry name" value="Phage_virion_morphogenesis"/>
</dbReference>
<accession>A0A290WUX3</accession>
<dbReference type="Pfam" id="PF05069">
    <property type="entry name" value="Phage_tail_S"/>
    <property type="match status" value="1"/>
</dbReference>